<dbReference type="EMBL" id="QXGD01003071">
    <property type="protein sequence ID" value="KAE9181044.1"/>
    <property type="molecule type" value="Genomic_DNA"/>
</dbReference>
<dbReference type="AlphaFoldDB" id="A0A6A3DVT0"/>
<evidence type="ECO:0000313" key="5">
    <source>
        <dbReference type="Proteomes" id="UP000440367"/>
    </source>
</evidence>
<feature type="region of interest" description="Disordered" evidence="1">
    <location>
        <begin position="1"/>
        <end position="39"/>
    </location>
</feature>
<sequence length="103" mass="11424">MKRQDGGGRGYGVDQGREEGPGRRKKVAVEPTSDSDDEKREVELKVVALSDDVKRRFGQVVWAKKGWLPAPAAQEAAGRGRQGAVDQVSRLLLREQQIRTRVV</sequence>
<dbReference type="EMBL" id="QXGF01003048">
    <property type="protein sequence ID" value="KAE8922570.1"/>
    <property type="molecule type" value="Genomic_DNA"/>
</dbReference>
<reference evidence="4 5" key="1">
    <citation type="submission" date="2018-08" db="EMBL/GenBank/DDBJ databases">
        <title>Genomic investigation of the strawberry pathogen Phytophthora fragariae indicates pathogenicity is determined by transcriptional variation in three key races.</title>
        <authorList>
            <person name="Adams T.M."/>
            <person name="Armitage A.D."/>
            <person name="Sobczyk M.K."/>
            <person name="Bates H.J."/>
            <person name="Dunwell J.M."/>
            <person name="Nellist C.F."/>
            <person name="Harrison R.J."/>
        </authorList>
    </citation>
    <scope>NUCLEOTIDE SEQUENCE [LARGE SCALE GENOMIC DNA]</scope>
    <source>
        <strain evidence="3 5">BC-1</strain>
        <strain evidence="2 4">NOV-9</strain>
    </source>
</reference>
<dbReference type="Proteomes" id="UP000440367">
    <property type="component" value="Unassembled WGS sequence"/>
</dbReference>
<organism evidence="2 4">
    <name type="scientific">Phytophthora fragariae</name>
    <dbReference type="NCBI Taxonomy" id="53985"/>
    <lineage>
        <taxon>Eukaryota</taxon>
        <taxon>Sar</taxon>
        <taxon>Stramenopiles</taxon>
        <taxon>Oomycota</taxon>
        <taxon>Peronosporomycetes</taxon>
        <taxon>Peronosporales</taxon>
        <taxon>Peronosporaceae</taxon>
        <taxon>Phytophthora</taxon>
    </lineage>
</organism>
<accession>A0A6A3DVT0</accession>
<gene>
    <name evidence="3" type="ORF">PF002_g27391</name>
    <name evidence="2" type="ORF">PF009_g27171</name>
</gene>
<evidence type="ECO:0000313" key="2">
    <source>
        <dbReference type="EMBL" id="KAE8922570.1"/>
    </source>
</evidence>
<comment type="caution">
    <text evidence="2">The sequence shown here is derived from an EMBL/GenBank/DDBJ whole genome shotgun (WGS) entry which is preliminary data.</text>
</comment>
<protein>
    <submittedName>
        <fullName evidence="2">Uncharacterized protein</fullName>
    </submittedName>
</protein>
<evidence type="ECO:0000256" key="1">
    <source>
        <dbReference type="SAM" id="MobiDB-lite"/>
    </source>
</evidence>
<proteinExistence type="predicted"/>
<name>A0A6A3DVT0_9STRA</name>
<evidence type="ECO:0000313" key="4">
    <source>
        <dbReference type="Proteomes" id="UP000429523"/>
    </source>
</evidence>
<evidence type="ECO:0000313" key="3">
    <source>
        <dbReference type="EMBL" id="KAE9181044.1"/>
    </source>
</evidence>
<dbReference type="Proteomes" id="UP000429523">
    <property type="component" value="Unassembled WGS sequence"/>
</dbReference>